<feature type="non-terminal residue" evidence="7">
    <location>
        <position position="1"/>
    </location>
</feature>
<dbReference type="PANTHER" id="PTHR24305:SF226">
    <property type="entry name" value="CYTOCHROME P450 MONOOXYGENASE"/>
    <property type="match status" value="1"/>
</dbReference>
<dbReference type="GO" id="GO:0004497">
    <property type="term" value="F:monooxygenase activity"/>
    <property type="evidence" value="ECO:0007669"/>
    <property type="project" value="UniProtKB-KW"/>
</dbReference>
<dbReference type="Gene3D" id="1.10.630.10">
    <property type="entry name" value="Cytochrome P450"/>
    <property type="match status" value="1"/>
</dbReference>
<evidence type="ECO:0000256" key="5">
    <source>
        <dbReference type="PIRSR" id="PIRSR602403-1"/>
    </source>
</evidence>
<protein>
    <submittedName>
        <fullName evidence="7">Cytochrome P450</fullName>
    </submittedName>
</protein>
<evidence type="ECO:0000256" key="1">
    <source>
        <dbReference type="ARBA" id="ARBA00001971"/>
    </source>
</evidence>
<dbReference type="SUPFAM" id="SSF48264">
    <property type="entry name" value="Cytochrome P450"/>
    <property type="match status" value="1"/>
</dbReference>
<dbReference type="OrthoDB" id="1470350at2759"/>
<keyword evidence="5 6" id="KW-0349">Heme</keyword>
<evidence type="ECO:0000256" key="4">
    <source>
        <dbReference type="ARBA" id="ARBA00023004"/>
    </source>
</evidence>
<dbReference type="PRINTS" id="PR00465">
    <property type="entry name" value="EP450IV"/>
</dbReference>
<evidence type="ECO:0000256" key="2">
    <source>
        <dbReference type="ARBA" id="ARBA00010617"/>
    </source>
</evidence>
<feature type="binding site" description="axial binding residue" evidence="5">
    <location>
        <position position="428"/>
    </location>
    <ligand>
        <name>heme</name>
        <dbReference type="ChEBI" id="CHEBI:30413"/>
    </ligand>
    <ligandPart>
        <name>Fe</name>
        <dbReference type="ChEBI" id="CHEBI:18248"/>
    </ligandPart>
</feature>
<dbReference type="InterPro" id="IPR050121">
    <property type="entry name" value="Cytochrome_P450_monoxygenase"/>
</dbReference>
<comment type="similarity">
    <text evidence="2 6">Belongs to the cytochrome P450 family.</text>
</comment>
<evidence type="ECO:0000256" key="6">
    <source>
        <dbReference type="RuleBase" id="RU000461"/>
    </source>
</evidence>
<organism evidence="7 8">
    <name type="scientific">Rhizodiscina lignyota</name>
    <dbReference type="NCBI Taxonomy" id="1504668"/>
    <lineage>
        <taxon>Eukaryota</taxon>
        <taxon>Fungi</taxon>
        <taxon>Dikarya</taxon>
        <taxon>Ascomycota</taxon>
        <taxon>Pezizomycotina</taxon>
        <taxon>Dothideomycetes</taxon>
        <taxon>Pleosporomycetidae</taxon>
        <taxon>Aulographales</taxon>
        <taxon>Rhizodiscinaceae</taxon>
        <taxon>Rhizodiscina</taxon>
    </lineage>
</organism>
<evidence type="ECO:0000313" key="7">
    <source>
        <dbReference type="EMBL" id="KAF2103747.1"/>
    </source>
</evidence>
<dbReference type="InterPro" id="IPR036396">
    <property type="entry name" value="Cyt_P450_sf"/>
</dbReference>
<comment type="cofactor">
    <cofactor evidence="1 5">
        <name>heme</name>
        <dbReference type="ChEBI" id="CHEBI:30413"/>
    </cofactor>
</comment>
<keyword evidence="3 5" id="KW-0479">Metal-binding</keyword>
<evidence type="ECO:0000256" key="3">
    <source>
        <dbReference type="ARBA" id="ARBA00022723"/>
    </source>
</evidence>
<dbReference type="PANTHER" id="PTHR24305">
    <property type="entry name" value="CYTOCHROME P450"/>
    <property type="match status" value="1"/>
</dbReference>
<sequence length="499" mass="57082">IYRYFIHPLAQIPGPKFAALTDLYAAYEATCRRLHLTTLWNHQQYGSVFRAGPNRVIFNTVSALQSIYIENDLAKSKCFEVMTHGPEARPLFCLTDKEESRLRRKAVSSGLSDRNLRDFEDEMVGQIDMFLRHIIEPRDASINLTPPCKYLGFDIISLYLSGKCLKMLTLPDKRAFVKLLAAFNHQYYVCLQNPVLSRLYLTTFLYPSIAAARVLRNIWGKGKRVESRKLERPNGRKSLLLYMTSAYNMNSGRKLSETIISAESSFLLDAGGSTTGTTLAALFFYLSRNRECYDKVVSEISSTFSSASNIRIGPLLSSCNYLRACIEEALRMSPPIGGTVWREARSSGTDQRSGAGGIIIDGHFIPEGTEVGVSIYCLHHNETYFKEPFRFWPERWLPDSQSPEDKHRERLHRMRKAFLPFGAGTRSCPGRSMAIMEISLTMAKVLWYFDFHRTPGKGQSVGREREDEFQIRDITTAMHDGPYLNFECRDDRWTELYTY</sequence>
<name>A0A9P4IPQ1_9PEZI</name>
<comment type="caution">
    <text evidence="7">The sequence shown here is derived from an EMBL/GenBank/DDBJ whole genome shotgun (WGS) entry which is preliminary data.</text>
</comment>
<dbReference type="Proteomes" id="UP000799772">
    <property type="component" value="Unassembled WGS sequence"/>
</dbReference>
<dbReference type="CDD" id="cd11061">
    <property type="entry name" value="CYP67-like"/>
    <property type="match status" value="1"/>
</dbReference>
<dbReference type="InterPro" id="IPR001128">
    <property type="entry name" value="Cyt_P450"/>
</dbReference>
<reference evidence="7" key="1">
    <citation type="journal article" date="2020" name="Stud. Mycol.">
        <title>101 Dothideomycetes genomes: a test case for predicting lifestyles and emergence of pathogens.</title>
        <authorList>
            <person name="Haridas S."/>
            <person name="Albert R."/>
            <person name="Binder M."/>
            <person name="Bloem J."/>
            <person name="Labutti K."/>
            <person name="Salamov A."/>
            <person name="Andreopoulos B."/>
            <person name="Baker S."/>
            <person name="Barry K."/>
            <person name="Bills G."/>
            <person name="Bluhm B."/>
            <person name="Cannon C."/>
            <person name="Castanera R."/>
            <person name="Culley D."/>
            <person name="Daum C."/>
            <person name="Ezra D."/>
            <person name="Gonzalez J."/>
            <person name="Henrissat B."/>
            <person name="Kuo A."/>
            <person name="Liang C."/>
            <person name="Lipzen A."/>
            <person name="Lutzoni F."/>
            <person name="Magnuson J."/>
            <person name="Mondo S."/>
            <person name="Nolan M."/>
            <person name="Ohm R."/>
            <person name="Pangilinan J."/>
            <person name="Park H.-J."/>
            <person name="Ramirez L."/>
            <person name="Alfaro M."/>
            <person name="Sun H."/>
            <person name="Tritt A."/>
            <person name="Yoshinaga Y."/>
            <person name="Zwiers L.-H."/>
            <person name="Turgeon B."/>
            <person name="Goodwin S."/>
            <person name="Spatafora J."/>
            <person name="Crous P."/>
            <person name="Grigoriev I."/>
        </authorList>
    </citation>
    <scope>NUCLEOTIDE SEQUENCE</scope>
    <source>
        <strain evidence="7">CBS 133067</strain>
    </source>
</reference>
<dbReference type="Pfam" id="PF00067">
    <property type="entry name" value="p450"/>
    <property type="match status" value="1"/>
</dbReference>
<dbReference type="InterPro" id="IPR017972">
    <property type="entry name" value="Cyt_P450_CS"/>
</dbReference>
<keyword evidence="6" id="KW-0503">Monooxygenase</keyword>
<dbReference type="PRINTS" id="PR00385">
    <property type="entry name" value="P450"/>
</dbReference>
<accession>A0A9P4IPQ1</accession>
<proteinExistence type="inferred from homology"/>
<dbReference type="GO" id="GO:0020037">
    <property type="term" value="F:heme binding"/>
    <property type="evidence" value="ECO:0007669"/>
    <property type="project" value="InterPro"/>
</dbReference>
<dbReference type="GO" id="GO:0016705">
    <property type="term" value="F:oxidoreductase activity, acting on paired donors, with incorporation or reduction of molecular oxygen"/>
    <property type="evidence" value="ECO:0007669"/>
    <property type="project" value="InterPro"/>
</dbReference>
<dbReference type="AlphaFoldDB" id="A0A9P4IPQ1"/>
<dbReference type="EMBL" id="ML978121">
    <property type="protein sequence ID" value="KAF2103747.1"/>
    <property type="molecule type" value="Genomic_DNA"/>
</dbReference>
<dbReference type="PROSITE" id="PS00086">
    <property type="entry name" value="CYTOCHROME_P450"/>
    <property type="match status" value="1"/>
</dbReference>
<keyword evidence="6" id="KW-0560">Oxidoreductase</keyword>
<dbReference type="InterPro" id="IPR002403">
    <property type="entry name" value="Cyt_P450_E_grp-IV"/>
</dbReference>
<keyword evidence="8" id="KW-1185">Reference proteome</keyword>
<dbReference type="GO" id="GO:0005506">
    <property type="term" value="F:iron ion binding"/>
    <property type="evidence" value="ECO:0007669"/>
    <property type="project" value="InterPro"/>
</dbReference>
<gene>
    <name evidence="7" type="ORF">NA57DRAFT_30634</name>
</gene>
<keyword evidence="4 5" id="KW-0408">Iron</keyword>
<evidence type="ECO:0000313" key="8">
    <source>
        <dbReference type="Proteomes" id="UP000799772"/>
    </source>
</evidence>